<evidence type="ECO:0008006" key="2">
    <source>
        <dbReference type="Google" id="ProtNLM"/>
    </source>
</evidence>
<dbReference type="GO" id="GO:0003676">
    <property type="term" value="F:nucleic acid binding"/>
    <property type="evidence" value="ECO:0007669"/>
    <property type="project" value="InterPro"/>
</dbReference>
<organism evidence="1">
    <name type="scientific">Sipha flava</name>
    <name type="common">yellow sugarcane aphid</name>
    <dbReference type="NCBI Taxonomy" id="143950"/>
    <lineage>
        <taxon>Eukaryota</taxon>
        <taxon>Metazoa</taxon>
        <taxon>Ecdysozoa</taxon>
        <taxon>Arthropoda</taxon>
        <taxon>Hexapoda</taxon>
        <taxon>Insecta</taxon>
        <taxon>Pterygota</taxon>
        <taxon>Neoptera</taxon>
        <taxon>Paraneoptera</taxon>
        <taxon>Hemiptera</taxon>
        <taxon>Sternorrhyncha</taxon>
        <taxon>Aphidomorpha</taxon>
        <taxon>Aphidoidea</taxon>
        <taxon>Aphididae</taxon>
        <taxon>Sipha</taxon>
    </lineage>
</organism>
<proteinExistence type="predicted"/>
<name>A0A2S2QL67_9HEMI</name>
<dbReference type="SUPFAM" id="SSF53098">
    <property type="entry name" value="Ribonuclease H-like"/>
    <property type="match status" value="1"/>
</dbReference>
<dbReference type="EMBL" id="GGMS01009245">
    <property type="protein sequence ID" value="MBY78448.1"/>
    <property type="molecule type" value="Transcribed_RNA"/>
</dbReference>
<dbReference type="InterPro" id="IPR036397">
    <property type="entry name" value="RNaseH_sf"/>
</dbReference>
<sequence>MNFHRESPSIDLKLSSPIVINNAFFDFLNSIFPDFIAVYTDGSVSPLSAGYSFYIPELHISFTNNLPPSASSFTAECFAIVKTLTLISSFLPDKFLIATDSMSCLQSFTSNPFNFQISPLIL</sequence>
<accession>A0A2S2QL67</accession>
<dbReference type="Gene3D" id="3.30.420.10">
    <property type="entry name" value="Ribonuclease H-like superfamily/Ribonuclease H"/>
    <property type="match status" value="1"/>
</dbReference>
<gene>
    <name evidence="1" type="ORF">g.123345</name>
</gene>
<dbReference type="InterPro" id="IPR012337">
    <property type="entry name" value="RNaseH-like_sf"/>
</dbReference>
<evidence type="ECO:0000313" key="1">
    <source>
        <dbReference type="EMBL" id="MBY78448.1"/>
    </source>
</evidence>
<protein>
    <recommendedName>
        <fullName evidence="2">RNase H type-1 domain-containing protein</fullName>
    </recommendedName>
</protein>
<dbReference type="AlphaFoldDB" id="A0A2S2QL67"/>
<dbReference type="OrthoDB" id="420610at2759"/>
<reference evidence="1" key="1">
    <citation type="submission" date="2018-04" db="EMBL/GenBank/DDBJ databases">
        <title>Transcriptome assembly of Sipha flava.</title>
        <authorList>
            <person name="Scully E.D."/>
            <person name="Geib S.M."/>
            <person name="Palmer N.A."/>
            <person name="Koch K."/>
            <person name="Bradshaw J."/>
            <person name="Heng-Moss T."/>
            <person name="Sarath G."/>
        </authorList>
    </citation>
    <scope>NUCLEOTIDE SEQUENCE</scope>
</reference>